<proteinExistence type="predicted"/>
<protein>
    <recommendedName>
        <fullName evidence="4">Adhesin domain-containing protein</fullName>
    </recommendedName>
</protein>
<evidence type="ECO:0000256" key="1">
    <source>
        <dbReference type="SAM" id="SignalP"/>
    </source>
</evidence>
<keyword evidence="1" id="KW-0732">Signal</keyword>
<dbReference type="AlphaFoldDB" id="D3F623"/>
<reference evidence="2 3" key="1">
    <citation type="journal article" date="2010" name="Stand. Genomic Sci.">
        <title>Complete genome sequence of Conexibacter woesei type strain (ID131577).</title>
        <authorList>
            <person name="Pukall R."/>
            <person name="Lapidus A."/>
            <person name="Glavina Del Rio T."/>
            <person name="Copeland A."/>
            <person name="Tice H."/>
            <person name="Cheng J.-F."/>
            <person name="Lucas S."/>
            <person name="Chen F."/>
            <person name="Nolan M."/>
            <person name="Bruce D."/>
            <person name="Goodwin L."/>
            <person name="Pitluck S."/>
            <person name="Mavromatis K."/>
            <person name="Ivanova N."/>
            <person name="Ovchinnikova G."/>
            <person name="Pati A."/>
            <person name="Chen A."/>
            <person name="Palaniappan K."/>
            <person name="Land M."/>
            <person name="Hauser L."/>
            <person name="Chang Y.-J."/>
            <person name="Jeffries C.D."/>
            <person name="Chain P."/>
            <person name="Meincke L."/>
            <person name="Sims D."/>
            <person name="Brettin T."/>
            <person name="Detter J.C."/>
            <person name="Rohde M."/>
            <person name="Goeker M."/>
            <person name="Bristow J."/>
            <person name="Eisen J.A."/>
            <person name="Markowitz V."/>
            <person name="Kyrpides N.C."/>
            <person name="Klenk H.-P."/>
            <person name="Hugenholtz P."/>
        </authorList>
    </citation>
    <scope>NUCLEOTIDE SEQUENCE [LARGE SCALE GENOMIC DNA]</scope>
    <source>
        <strain evidence="3">DSM 14684 / CIP 108061 / JCM 11494 / NBRC 100937 / ID131577</strain>
    </source>
</reference>
<dbReference type="STRING" id="469383.Cwoe_0260"/>
<organism evidence="2 3">
    <name type="scientific">Conexibacter woesei (strain DSM 14684 / CCUG 47730 / CIP 108061 / JCM 11494 / NBRC 100937 / ID131577)</name>
    <dbReference type="NCBI Taxonomy" id="469383"/>
    <lineage>
        <taxon>Bacteria</taxon>
        <taxon>Bacillati</taxon>
        <taxon>Actinomycetota</taxon>
        <taxon>Thermoleophilia</taxon>
        <taxon>Solirubrobacterales</taxon>
        <taxon>Conexibacteraceae</taxon>
        <taxon>Conexibacter</taxon>
    </lineage>
</organism>
<dbReference type="OrthoDB" id="4456952at2"/>
<feature type="signal peptide" evidence="1">
    <location>
        <begin position="1"/>
        <end position="22"/>
    </location>
</feature>
<keyword evidence="3" id="KW-1185">Reference proteome</keyword>
<sequence length="243" mass="25019" precursor="true">MTARLVAVVVLALVAASGFVLAARVRTVGDTTALHTLPAPERLTIDDEEGDVAVVAEARDDVLVETRSRWTGARPAARVAAGGDVLRLTGRCDRLDVRLVASRDWRWGSECAVSYRVRVPVGLDVRVSTGTGDVRLVGLAGAIDAEAHDGDVTAVGLRSPHVTLRATGAGAIRARFAAVPGAVDARAEGGAVRLALPPGRYHLSADAPRGRTWIGAGIDADPAGRSTVGASAGDGDVTVEAAR</sequence>
<evidence type="ECO:0000313" key="3">
    <source>
        <dbReference type="Proteomes" id="UP000008229"/>
    </source>
</evidence>
<evidence type="ECO:0000313" key="2">
    <source>
        <dbReference type="EMBL" id="ADB48696.1"/>
    </source>
</evidence>
<dbReference type="KEGG" id="cwo:Cwoe_0260"/>
<dbReference type="EMBL" id="CP001854">
    <property type="protein sequence ID" value="ADB48696.1"/>
    <property type="molecule type" value="Genomic_DNA"/>
</dbReference>
<reference evidence="3" key="2">
    <citation type="submission" date="2010-01" db="EMBL/GenBank/DDBJ databases">
        <title>The complete genome of Conexibacter woesei DSM 14684.</title>
        <authorList>
            <consortium name="US DOE Joint Genome Institute (JGI-PGF)"/>
            <person name="Lucas S."/>
            <person name="Copeland A."/>
            <person name="Lapidus A."/>
            <person name="Glavina del Rio T."/>
            <person name="Dalin E."/>
            <person name="Tice H."/>
            <person name="Bruce D."/>
            <person name="Goodwin L."/>
            <person name="Pitluck S."/>
            <person name="Kyrpides N."/>
            <person name="Mavromatis K."/>
            <person name="Ivanova N."/>
            <person name="Mikhailova N."/>
            <person name="Chertkov O."/>
            <person name="Brettin T."/>
            <person name="Detter J.C."/>
            <person name="Han C."/>
            <person name="Larimer F."/>
            <person name="Land M."/>
            <person name="Hauser L."/>
            <person name="Markowitz V."/>
            <person name="Cheng J.-F."/>
            <person name="Hugenholtz P."/>
            <person name="Woyke T."/>
            <person name="Wu D."/>
            <person name="Pukall R."/>
            <person name="Steenblock K."/>
            <person name="Schneider S."/>
            <person name="Klenk H.-P."/>
            <person name="Eisen J.A."/>
        </authorList>
    </citation>
    <scope>NUCLEOTIDE SEQUENCE [LARGE SCALE GENOMIC DNA]</scope>
    <source>
        <strain evidence="3">DSM 14684 / CIP 108061 / JCM 11494 / NBRC 100937 / ID131577</strain>
    </source>
</reference>
<feature type="chain" id="PRO_5003044008" description="Adhesin domain-containing protein" evidence="1">
    <location>
        <begin position="23"/>
        <end position="243"/>
    </location>
</feature>
<gene>
    <name evidence="2" type="ordered locus">Cwoe_0260</name>
</gene>
<name>D3F623_CONWI</name>
<dbReference type="HOGENOM" id="CLU_076844_2_0_11"/>
<dbReference type="RefSeq" id="WP_012931749.1">
    <property type="nucleotide sequence ID" value="NC_013739.1"/>
</dbReference>
<dbReference type="eggNOG" id="COG3595">
    <property type="taxonomic scope" value="Bacteria"/>
</dbReference>
<evidence type="ECO:0008006" key="4">
    <source>
        <dbReference type="Google" id="ProtNLM"/>
    </source>
</evidence>
<dbReference type="Proteomes" id="UP000008229">
    <property type="component" value="Chromosome"/>
</dbReference>
<accession>D3F623</accession>